<evidence type="ECO:0000259" key="1">
    <source>
        <dbReference type="Pfam" id="PF00535"/>
    </source>
</evidence>
<reference evidence="3" key="1">
    <citation type="journal article" date="2019" name="Int. J. Syst. Evol. Microbiol.">
        <title>The Global Catalogue of Microorganisms (GCM) 10K type strain sequencing project: providing services to taxonomists for standard genome sequencing and annotation.</title>
        <authorList>
            <consortium name="The Broad Institute Genomics Platform"/>
            <consortium name="The Broad Institute Genome Sequencing Center for Infectious Disease"/>
            <person name="Wu L."/>
            <person name="Ma J."/>
        </authorList>
    </citation>
    <scope>NUCLEOTIDE SEQUENCE [LARGE SCALE GENOMIC DNA]</scope>
    <source>
        <strain evidence="3">JCM 17805</strain>
    </source>
</reference>
<dbReference type="PANTHER" id="PTHR43685:SF11">
    <property type="entry name" value="GLYCOSYLTRANSFERASE TAGX-RELATED"/>
    <property type="match status" value="1"/>
</dbReference>
<dbReference type="InterPro" id="IPR001173">
    <property type="entry name" value="Glyco_trans_2-like"/>
</dbReference>
<gene>
    <name evidence="2" type="ORF">GCM10023116_47580</name>
</gene>
<dbReference type="Gene3D" id="3.90.550.10">
    <property type="entry name" value="Spore Coat Polysaccharide Biosynthesis Protein SpsA, Chain A"/>
    <property type="match status" value="1"/>
</dbReference>
<accession>A0ABP8VAD1</accession>
<evidence type="ECO:0000313" key="2">
    <source>
        <dbReference type="EMBL" id="GAA4652474.1"/>
    </source>
</evidence>
<organism evidence="2 3">
    <name type="scientific">Kistimonas scapharcae</name>
    <dbReference type="NCBI Taxonomy" id="1036133"/>
    <lineage>
        <taxon>Bacteria</taxon>
        <taxon>Pseudomonadati</taxon>
        <taxon>Pseudomonadota</taxon>
        <taxon>Gammaproteobacteria</taxon>
        <taxon>Oceanospirillales</taxon>
        <taxon>Endozoicomonadaceae</taxon>
        <taxon>Kistimonas</taxon>
    </lineage>
</organism>
<dbReference type="Proteomes" id="UP001500604">
    <property type="component" value="Unassembled WGS sequence"/>
</dbReference>
<dbReference type="SUPFAM" id="SSF53448">
    <property type="entry name" value="Nucleotide-diphospho-sugar transferases"/>
    <property type="match status" value="1"/>
</dbReference>
<dbReference type="RefSeq" id="WP_345199045.1">
    <property type="nucleotide sequence ID" value="NZ_BAABFL010000476.1"/>
</dbReference>
<protein>
    <recommendedName>
        <fullName evidence="1">Glycosyltransferase 2-like domain-containing protein</fullName>
    </recommendedName>
</protein>
<dbReference type="PANTHER" id="PTHR43685">
    <property type="entry name" value="GLYCOSYLTRANSFERASE"/>
    <property type="match status" value="1"/>
</dbReference>
<dbReference type="InterPro" id="IPR029044">
    <property type="entry name" value="Nucleotide-diphossugar_trans"/>
</dbReference>
<name>A0ABP8VAD1_9GAMM</name>
<sequence length="302" mass="34483">MKTEERLFSVVIPAYNYAESLPRALESVLQQPGNDYEVLIVDDGSTDDTSAVIERLKALYPARFNAVSRENSGPAAVRNYGITNTTGDWLIFLDADDELMPDALAELRRFIVEHESVRLIVGGHMVADTDGSERYRGVKVLPADPEARLAGYLLKKTITPSNGATAMHRSIFQRCLYPEQFRNSEDIPVFAYALTNFESAALDKPINRIYKHADSLRHNLIYADDIGTRLVEEVFREDHIPAHLQKYKRVYAGQRCLSLFRTFYLAGQKEAALKYYREALRYDWRALFKFSYTKKAIRLLVA</sequence>
<comment type="caution">
    <text evidence="2">The sequence shown here is derived from an EMBL/GenBank/DDBJ whole genome shotgun (WGS) entry which is preliminary data.</text>
</comment>
<dbReference type="CDD" id="cd00761">
    <property type="entry name" value="Glyco_tranf_GTA_type"/>
    <property type="match status" value="1"/>
</dbReference>
<dbReference type="Pfam" id="PF00535">
    <property type="entry name" value="Glycos_transf_2"/>
    <property type="match status" value="1"/>
</dbReference>
<evidence type="ECO:0000313" key="3">
    <source>
        <dbReference type="Proteomes" id="UP001500604"/>
    </source>
</evidence>
<proteinExistence type="predicted"/>
<feature type="domain" description="Glycosyltransferase 2-like" evidence="1">
    <location>
        <begin position="9"/>
        <end position="174"/>
    </location>
</feature>
<keyword evidence="3" id="KW-1185">Reference proteome</keyword>
<dbReference type="InterPro" id="IPR050834">
    <property type="entry name" value="Glycosyltransf_2"/>
</dbReference>
<dbReference type="EMBL" id="BAABFL010000476">
    <property type="protein sequence ID" value="GAA4652474.1"/>
    <property type="molecule type" value="Genomic_DNA"/>
</dbReference>